<keyword evidence="1" id="KW-0472">Membrane</keyword>
<gene>
    <name evidence="2" type="ORF">Fcan01_00450</name>
</gene>
<evidence type="ECO:0000256" key="1">
    <source>
        <dbReference type="SAM" id="Phobius"/>
    </source>
</evidence>
<evidence type="ECO:0000313" key="3">
    <source>
        <dbReference type="Proteomes" id="UP000198287"/>
    </source>
</evidence>
<dbReference type="EMBL" id="LNIX01000001">
    <property type="protein sequence ID" value="OXA64460.1"/>
    <property type="molecule type" value="Genomic_DNA"/>
</dbReference>
<evidence type="ECO:0000313" key="2">
    <source>
        <dbReference type="EMBL" id="OXA64460.1"/>
    </source>
</evidence>
<accession>A0A226F531</accession>
<dbReference type="AlphaFoldDB" id="A0A226F531"/>
<reference evidence="2 3" key="1">
    <citation type="submission" date="2015-12" db="EMBL/GenBank/DDBJ databases">
        <title>The genome of Folsomia candida.</title>
        <authorList>
            <person name="Faddeeva A."/>
            <person name="Derks M.F."/>
            <person name="Anvar Y."/>
            <person name="Smit S."/>
            <person name="Van Straalen N."/>
            <person name="Roelofs D."/>
        </authorList>
    </citation>
    <scope>NUCLEOTIDE SEQUENCE [LARGE SCALE GENOMIC DNA]</scope>
    <source>
        <strain evidence="2 3">VU population</strain>
        <tissue evidence="2">Whole body</tissue>
    </source>
</reference>
<organism evidence="2 3">
    <name type="scientific">Folsomia candida</name>
    <name type="common">Springtail</name>
    <dbReference type="NCBI Taxonomy" id="158441"/>
    <lineage>
        <taxon>Eukaryota</taxon>
        <taxon>Metazoa</taxon>
        <taxon>Ecdysozoa</taxon>
        <taxon>Arthropoda</taxon>
        <taxon>Hexapoda</taxon>
        <taxon>Collembola</taxon>
        <taxon>Entomobryomorpha</taxon>
        <taxon>Isotomoidea</taxon>
        <taxon>Isotomidae</taxon>
        <taxon>Proisotominae</taxon>
        <taxon>Folsomia</taxon>
    </lineage>
</organism>
<keyword evidence="1" id="KW-0812">Transmembrane</keyword>
<comment type="caution">
    <text evidence="2">The sequence shown here is derived from an EMBL/GenBank/DDBJ whole genome shotgun (WGS) entry which is preliminary data.</text>
</comment>
<proteinExistence type="predicted"/>
<feature type="transmembrane region" description="Helical" evidence="1">
    <location>
        <begin position="468"/>
        <end position="486"/>
    </location>
</feature>
<keyword evidence="1" id="KW-1133">Transmembrane helix</keyword>
<keyword evidence="3" id="KW-1185">Reference proteome</keyword>
<name>A0A226F531_FOLCA</name>
<sequence length="493" mass="55763">MCNFIQYKGITATLSRRNMPWNYVQFGSRRVREVFKIYEFDMFGKHLLEFVEDESNYYRKRSNFQGRPIKWGHPSVGRHIITKDAIQSFREGLYPAESYIASLMAFTNYLNATLAPHAFYDTYGALNSTTKMYNGLYGSLENGEVHISLWMVATNSIEEFVSTTSDGITDGFTFFTSLPKNFGNAHPIVTLFNELDLVVIAYHVACIVLIAVTLMMANPREKWTQGELWASTLAGICRLVPQQNINVEIEKQLAQGKIKLVLGPWLLSLILLSSDMQSVIVSSLSTPEFAVAPKNFEELVGSRFSIALFANDTGASKIIRTLSAEEGKESFFGKLETKIESAWTFADIFVKRQCFSRMKIWGIVCMGPIQAGLQNAYQSLISKSGEILFLKSADVMLPVLSVLHFSKYMDHLQVTLDRGVRSYVESGILRTWFSWKNYRIKGQQNAKAGLNKQLSQDDENVPDQSTTFYYFLIIGVGNGIAFLVFLREVKSKV</sequence>
<protein>
    <submittedName>
        <fullName evidence="2">Uncharacterized protein</fullName>
    </submittedName>
</protein>
<dbReference type="Proteomes" id="UP000198287">
    <property type="component" value="Unassembled WGS sequence"/>
</dbReference>